<dbReference type="GO" id="GO:0005737">
    <property type="term" value="C:cytoplasm"/>
    <property type="evidence" value="ECO:0007669"/>
    <property type="project" value="UniProtKB-SubCell"/>
</dbReference>
<dbReference type="AlphaFoldDB" id="A0A2U2PC42"/>
<keyword evidence="4" id="KW-0238">DNA-binding</keyword>
<evidence type="ECO:0000256" key="2">
    <source>
        <dbReference type="ARBA" id="ARBA00022490"/>
    </source>
</evidence>
<dbReference type="FunFam" id="1.10.10.10:FF:000163">
    <property type="entry name" value="MarR family transcriptional regulator"/>
    <property type="match status" value="1"/>
</dbReference>
<evidence type="ECO:0000256" key="5">
    <source>
        <dbReference type="ARBA" id="ARBA00023163"/>
    </source>
</evidence>
<dbReference type="GO" id="GO:0003677">
    <property type="term" value="F:DNA binding"/>
    <property type="evidence" value="ECO:0007669"/>
    <property type="project" value="UniProtKB-KW"/>
</dbReference>
<dbReference type="GO" id="GO:0003700">
    <property type="term" value="F:DNA-binding transcription factor activity"/>
    <property type="evidence" value="ECO:0007669"/>
    <property type="project" value="InterPro"/>
</dbReference>
<dbReference type="Gene3D" id="1.10.10.10">
    <property type="entry name" value="Winged helix-like DNA-binding domain superfamily/Winged helix DNA-binding domain"/>
    <property type="match status" value="1"/>
</dbReference>
<evidence type="ECO:0000313" key="10">
    <source>
        <dbReference type="EMBL" id="PWG78967.1"/>
    </source>
</evidence>
<reference evidence="10 11" key="1">
    <citation type="submission" date="2018-04" db="EMBL/GenBank/DDBJ databases">
        <title>Pedobacter chongqingensis sp. nov., isolated from a rottenly hemp rope.</title>
        <authorList>
            <person name="Cai Y."/>
        </authorList>
    </citation>
    <scope>NUCLEOTIDE SEQUENCE [LARGE SCALE GENOMIC DNA]</scope>
    <source>
        <strain evidence="10 11">FJ4-8</strain>
    </source>
</reference>
<evidence type="ECO:0000313" key="11">
    <source>
        <dbReference type="Proteomes" id="UP000245647"/>
    </source>
</evidence>
<dbReference type="OrthoDB" id="9806864at2"/>
<dbReference type="PANTHER" id="PTHR42756">
    <property type="entry name" value="TRANSCRIPTIONAL REGULATOR, MARR"/>
    <property type="match status" value="1"/>
</dbReference>
<evidence type="ECO:0000256" key="8">
    <source>
        <dbReference type="ARBA" id="ARBA00047207"/>
    </source>
</evidence>
<sequence length="144" mass="16670">MENQLPGLDSQVCFSVYALSRQITQHYRPILDELDITYPQYLTLLVLWEKERQSVNQLGEKLYLDSGTLTPMLKRLEQKGLIKRERSIRDERVVEISLSEKGSQLRHLACAIPQKLLASLNITREELSQLHLIVNKILGQTRQS</sequence>
<organism evidence="10 11">
    <name type="scientific">Pararcticibacter amylolyticus</name>
    <dbReference type="NCBI Taxonomy" id="2173175"/>
    <lineage>
        <taxon>Bacteria</taxon>
        <taxon>Pseudomonadati</taxon>
        <taxon>Bacteroidota</taxon>
        <taxon>Sphingobacteriia</taxon>
        <taxon>Sphingobacteriales</taxon>
        <taxon>Sphingobacteriaceae</taxon>
        <taxon>Pararcticibacter</taxon>
    </lineage>
</organism>
<gene>
    <name evidence="10" type="ORF">DDR33_19845</name>
</gene>
<evidence type="ECO:0000259" key="9">
    <source>
        <dbReference type="PROSITE" id="PS50995"/>
    </source>
</evidence>
<keyword evidence="5" id="KW-0804">Transcription</keyword>
<dbReference type="Proteomes" id="UP000245647">
    <property type="component" value="Unassembled WGS sequence"/>
</dbReference>
<comment type="similarity">
    <text evidence="6">Belongs to the SarZ family.</text>
</comment>
<evidence type="ECO:0000256" key="3">
    <source>
        <dbReference type="ARBA" id="ARBA00023015"/>
    </source>
</evidence>
<dbReference type="Pfam" id="PF22381">
    <property type="entry name" value="Staph_reg_Sar_Rot"/>
    <property type="match status" value="1"/>
</dbReference>
<keyword evidence="3" id="KW-0805">Transcription regulation</keyword>
<evidence type="ECO:0000256" key="7">
    <source>
        <dbReference type="ARBA" id="ARBA00047188"/>
    </source>
</evidence>
<evidence type="ECO:0000256" key="6">
    <source>
        <dbReference type="ARBA" id="ARBA00046337"/>
    </source>
</evidence>
<dbReference type="SMART" id="SM00347">
    <property type="entry name" value="HTH_MARR"/>
    <property type="match status" value="1"/>
</dbReference>
<dbReference type="PROSITE" id="PS50995">
    <property type="entry name" value="HTH_MARR_2"/>
    <property type="match status" value="1"/>
</dbReference>
<keyword evidence="2" id="KW-0963">Cytoplasm</keyword>
<protein>
    <recommendedName>
        <fullName evidence="7">HTH-type transcriptional regulator SarZ</fullName>
    </recommendedName>
    <alternativeName>
        <fullName evidence="8">Staphylococcal accessory regulator Z</fullName>
    </alternativeName>
</protein>
<dbReference type="PRINTS" id="PR00598">
    <property type="entry name" value="HTHMARR"/>
</dbReference>
<evidence type="ECO:0000256" key="4">
    <source>
        <dbReference type="ARBA" id="ARBA00023125"/>
    </source>
</evidence>
<dbReference type="EMBL" id="QEAS01000019">
    <property type="protein sequence ID" value="PWG78967.1"/>
    <property type="molecule type" value="Genomic_DNA"/>
</dbReference>
<dbReference type="InterPro" id="IPR055166">
    <property type="entry name" value="Transc_reg_Sar_Rot_HTH"/>
</dbReference>
<dbReference type="PANTHER" id="PTHR42756:SF1">
    <property type="entry name" value="TRANSCRIPTIONAL REPRESSOR OF EMRAB OPERON"/>
    <property type="match status" value="1"/>
</dbReference>
<evidence type="ECO:0000256" key="1">
    <source>
        <dbReference type="ARBA" id="ARBA00004496"/>
    </source>
</evidence>
<accession>A0A2U2PC42</accession>
<name>A0A2U2PC42_9SPHI</name>
<comment type="subcellular location">
    <subcellularLocation>
        <location evidence="1">Cytoplasm</location>
    </subcellularLocation>
</comment>
<keyword evidence="11" id="KW-1185">Reference proteome</keyword>
<comment type="caution">
    <text evidence="10">The sequence shown here is derived from an EMBL/GenBank/DDBJ whole genome shotgun (WGS) entry which is preliminary data.</text>
</comment>
<proteinExistence type="inferred from homology"/>
<dbReference type="SUPFAM" id="SSF46785">
    <property type="entry name" value="Winged helix' DNA-binding domain"/>
    <property type="match status" value="1"/>
</dbReference>
<dbReference type="InterPro" id="IPR000835">
    <property type="entry name" value="HTH_MarR-typ"/>
</dbReference>
<feature type="domain" description="HTH marR-type" evidence="9">
    <location>
        <begin position="9"/>
        <end position="139"/>
    </location>
</feature>
<dbReference type="InterPro" id="IPR036390">
    <property type="entry name" value="WH_DNA-bd_sf"/>
</dbReference>
<dbReference type="InterPro" id="IPR036388">
    <property type="entry name" value="WH-like_DNA-bd_sf"/>
</dbReference>